<dbReference type="EMBL" id="SLYB01000054">
    <property type="protein sequence ID" value="TCP88527.1"/>
    <property type="molecule type" value="Genomic_DNA"/>
</dbReference>
<reference evidence="1 2" key="1">
    <citation type="submission" date="2019-03" db="EMBL/GenBank/DDBJ databases">
        <title>Genomic Encyclopedia of Type Strains, Phase IV (KMG-IV): sequencing the most valuable type-strain genomes for metagenomic binning, comparative biology and taxonomic classification.</title>
        <authorList>
            <person name="Goeker M."/>
        </authorList>
    </citation>
    <scope>NUCLEOTIDE SEQUENCE [LARGE SCALE GENOMIC DNA]</scope>
    <source>
        <strain evidence="1 2">DSM 28404</strain>
    </source>
</reference>
<comment type="caution">
    <text evidence="1">The sequence shown here is derived from an EMBL/GenBank/DDBJ whole genome shotgun (WGS) entry which is preliminary data.</text>
</comment>
<dbReference type="SUPFAM" id="SSF53955">
    <property type="entry name" value="Lysozyme-like"/>
    <property type="match status" value="1"/>
</dbReference>
<protein>
    <submittedName>
        <fullName evidence="1">Putative chitinase</fullName>
    </submittedName>
</protein>
<dbReference type="InterPro" id="IPR052354">
    <property type="entry name" value="Cell_Wall_Dynamics_Protein"/>
</dbReference>
<dbReference type="PANTHER" id="PTHR34408">
    <property type="entry name" value="FAMILY PROTEIN, PUTATIVE-RELATED"/>
    <property type="match status" value="1"/>
</dbReference>
<evidence type="ECO:0000313" key="2">
    <source>
        <dbReference type="Proteomes" id="UP000295763"/>
    </source>
</evidence>
<proteinExistence type="predicted"/>
<dbReference type="PANTHER" id="PTHR34408:SF1">
    <property type="entry name" value="GLYCOSYL HYDROLASE FAMILY 19 DOMAIN-CONTAINING PROTEIN HI_1415"/>
    <property type="match status" value="1"/>
</dbReference>
<evidence type="ECO:0000313" key="1">
    <source>
        <dbReference type="EMBL" id="TCP88527.1"/>
    </source>
</evidence>
<feature type="non-terminal residue" evidence="1">
    <location>
        <position position="1"/>
    </location>
</feature>
<accession>A0A4R2SFX2</accession>
<gene>
    <name evidence="1" type="ORF">EDC44_1541</name>
</gene>
<dbReference type="InterPro" id="IPR023346">
    <property type="entry name" value="Lysozyme-like_dom_sf"/>
</dbReference>
<sequence length="302" mass="34327">EWKKGRSEDFRAVCEMFEKYGQQAESDWIKQRASNLEIALEVGQFSTSKEAYYFHPLGLVGWLMTMSLLITPEMVNAVAPGKGSDSVLLAALNKYAEQYEINTPFRIAHFLAQCAHESAGFTGTTEGIYYRRVAALNNKKFRDAPTHIKDVICPPNEKYCRQPELFNLTYGGRMGNNTTGDGFLYRGRGYIQLTGKNNYILYTEKHNLFYPEDIRDFVANPDLISNNIDYCTESACLYWRYIGSRYPDTNNLADMGISEDVLIKVSANINGWYGKGSLPNKAKGYEDRKKRFLSIVNVLGLI</sequence>
<keyword evidence="2" id="KW-1185">Reference proteome</keyword>
<dbReference type="RefSeq" id="WP_424276120.1">
    <property type="nucleotide sequence ID" value="NZ_SLYB01000054.1"/>
</dbReference>
<dbReference type="Proteomes" id="UP000295763">
    <property type="component" value="Unassembled WGS sequence"/>
</dbReference>
<dbReference type="AlphaFoldDB" id="A0A4R2SFX2"/>
<dbReference type="Gene3D" id="1.10.530.10">
    <property type="match status" value="1"/>
</dbReference>
<organism evidence="1 2">
    <name type="scientific">Cricetibacter osteomyelitidis</name>
    <dbReference type="NCBI Taxonomy" id="1521931"/>
    <lineage>
        <taxon>Bacteria</taxon>
        <taxon>Pseudomonadati</taxon>
        <taxon>Pseudomonadota</taxon>
        <taxon>Gammaproteobacteria</taxon>
        <taxon>Pasteurellales</taxon>
        <taxon>Pasteurellaceae</taxon>
        <taxon>Cricetibacter</taxon>
    </lineage>
</organism>
<name>A0A4R2SFX2_9PAST</name>